<organism evidence="1 2">
    <name type="scientific">Panicum hallii var. hallii</name>
    <dbReference type="NCBI Taxonomy" id="1504633"/>
    <lineage>
        <taxon>Eukaryota</taxon>
        <taxon>Viridiplantae</taxon>
        <taxon>Streptophyta</taxon>
        <taxon>Embryophyta</taxon>
        <taxon>Tracheophyta</taxon>
        <taxon>Spermatophyta</taxon>
        <taxon>Magnoliopsida</taxon>
        <taxon>Liliopsida</taxon>
        <taxon>Poales</taxon>
        <taxon>Poaceae</taxon>
        <taxon>PACMAD clade</taxon>
        <taxon>Panicoideae</taxon>
        <taxon>Panicodae</taxon>
        <taxon>Paniceae</taxon>
        <taxon>Panicinae</taxon>
        <taxon>Panicum</taxon>
        <taxon>Panicum sect. Panicum</taxon>
    </lineage>
</organism>
<sequence length="70" mass="7633">MVSSAPIKNPQGTPRILGIRSFQSSILLSRFGDSESIERASKICSTFGRPCVISLDLDFSYINVTNLSPL</sequence>
<evidence type="ECO:0000313" key="2">
    <source>
        <dbReference type="Proteomes" id="UP000244336"/>
    </source>
</evidence>
<dbReference type="EMBL" id="CM009752">
    <property type="protein sequence ID" value="PUZ60601.1"/>
    <property type="molecule type" value="Genomic_DNA"/>
</dbReference>
<protein>
    <submittedName>
        <fullName evidence="1">Uncharacterized protein</fullName>
    </submittedName>
</protein>
<name>A0A2T7DYE1_9POAL</name>
<accession>A0A2T7DYE1</accession>
<dbReference type="Proteomes" id="UP000244336">
    <property type="component" value="Chromosome 4"/>
</dbReference>
<reference evidence="1 2" key="1">
    <citation type="submission" date="2018-04" db="EMBL/GenBank/DDBJ databases">
        <title>WGS assembly of Panicum hallii var. hallii HAL2.</title>
        <authorList>
            <person name="Lovell J."/>
            <person name="Jenkins J."/>
            <person name="Lowry D."/>
            <person name="Mamidi S."/>
            <person name="Sreedasyam A."/>
            <person name="Weng X."/>
            <person name="Barry K."/>
            <person name="Bonette J."/>
            <person name="Campitelli B."/>
            <person name="Daum C."/>
            <person name="Gordon S."/>
            <person name="Gould B."/>
            <person name="Lipzen A."/>
            <person name="MacQueen A."/>
            <person name="Palacio-Mejia J."/>
            <person name="Plott C."/>
            <person name="Shakirov E."/>
            <person name="Shu S."/>
            <person name="Yoshinaga Y."/>
            <person name="Zane M."/>
            <person name="Rokhsar D."/>
            <person name="Grimwood J."/>
            <person name="Schmutz J."/>
            <person name="Juenger T."/>
        </authorList>
    </citation>
    <scope>NUCLEOTIDE SEQUENCE [LARGE SCALE GENOMIC DNA]</scope>
    <source>
        <strain evidence="2">cv. HAL2</strain>
    </source>
</reference>
<gene>
    <name evidence="1" type="ORF">GQ55_4G156200</name>
</gene>
<keyword evidence="2" id="KW-1185">Reference proteome</keyword>
<dbReference type="OrthoDB" id="1897404at2759"/>
<proteinExistence type="predicted"/>
<dbReference type="AlphaFoldDB" id="A0A2T7DYE1"/>
<dbReference type="Gramene" id="PUZ60601">
    <property type="protein sequence ID" value="PUZ60601"/>
    <property type="gene ID" value="GQ55_4G156200"/>
</dbReference>
<evidence type="ECO:0000313" key="1">
    <source>
        <dbReference type="EMBL" id="PUZ60601.1"/>
    </source>
</evidence>